<accession>A0ABY1ZRC4</accession>
<comment type="caution">
    <text evidence="1">The sequence shown here is derived from an EMBL/GenBank/DDBJ whole genome shotgun (WGS) entry which is preliminary data.</text>
</comment>
<gene>
    <name evidence="1" type="ORF">EZI54_07060</name>
</gene>
<organism evidence="1 2">
    <name type="scientific">Marinobacter halodurans</name>
    <dbReference type="NCBI Taxonomy" id="2528979"/>
    <lineage>
        <taxon>Bacteria</taxon>
        <taxon>Pseudomonadati</taxon>
        <taxon>Pseudomonadota</taxon>
        <taxon>Gammaproteobacteria</taxon>
        <taxon>Pseudomonadales</taxon>
        <taxon>Marinobacteraceae</taxon>
        <taxon>Marinobacter</taxon>
    </lineage>
</organism>
<sequence>MASKRMTASSKGFHQGVVYSAGIIVSQFDQPGDAKDLLVSAGVSRALAVKAGCDDSDLEIIDMAGAWPKISNDS</sequence>
<protein>
    <submittedName>
        <fullName evidence="1">Uncharacterized protein</fullName>
    </submittedName>
</protein>
<dbReference type="RefSeq" id="WP_131480440.1">
    <property type="nucleotide sequence ID" value="NZ_SJDL01000008.1"/>
</dbReference>
<proteinExistence type="predicted"/>
<evidence type="ECO:0000313" key="1">
    <source>
        <dbReference type="EMBL" id="TBW57410.1"/>
    </source>
</evidence>
<reference evidence="1 2" key="1">
    <citation type="submission" date="2019-02" db="EMBL/GenBank/DDBJ databases">
        <title>Marinobacter halodurans sp. nov., a marine bacterium isolated from sea tidal flat.</title>
        <authorList>
            <person name="Yoo Y."/>
            <person name="Lee D.W."/>
            <person name="Kim B.S."/>
            <person name="Kim J.-J."/>
        </authorList>
    </citation>
    <scope>NUCLEOTIDE SEQUENCE [LARGE SCALE GENOMIC DNA]</scope>
    <source>
        <strain evidence="1 2">YJ-S3-2</strain>
    </source>
</reference>
<keyword evidence="2" id="KW-1185">Reference proteome</keyword>
<name>A0ABY1ZRC4_9GAMM</name>
<dbReference type="EMBL" id="SJDL01000008">
    <property type="protein sequence ID" value="TBW57410.1"/>
    <property type="molecule type" value="Genomic_DNA"/>
</dbReference>
<dbReference type="Proteomes" id="UP000313645">
    <property type="component" value="Unassembled WGS sequence"/>
</dbReference>
<evidence type="ECO:0000313" key="2">
    <source>
        <dbReference type="Proteomes" id="UP000313645"/>
    </source>
</evidence>